<reference evidence="3" key="1">
    <citation type="journal article" date="2019" name="Int. J. Syst. Evol. Microbiol.">
        <title>The Global Catalogue of Microorganisms (GCM) 10K type strain sequencing project: providing services to taxonomists for standard genome sequencing and annotation.</title>
        <authorList>
            <consortium name="The Broad Institute Genomics Platform"/>
            <consortium name="The Broad Institute Genome Sequencing Center for Infectious Disease"/>
            <person name="Wu L."/>
            <person name="Ma J."/>
        </authorList>
    </citation>
    <scope>NUCLEOTIDE SEQUENCE [LARGE SCALE GENOMIC DNA]</scope>
    <source>
        <strain evidence="3">CGMCC 1.12664</strain>
    </source>
</reference>
<keyword evidence="3" id="KW-1185">Reference proteome</keyword>
<feature type="signal peptide" evidence="1">
    <location>
        <begin position="1"/>
        <end position="19"/>
    </location>
</feature>
<proteinExistence type="predicted"/>
<dbReference type="Proteomes" id="UP000612855">
    <property type="component" value="Unassembled WGS sequence"/>
</dbReference>
<evidence type="ECO:0000256" key="1">
    <source>
        <dbReference type="SAM" id="SignalP"/>
    </source>
</evidence>
<dbReference type="AlphaFoldDB" id="A0A917AB40"/>
<dbReference type="RefSeq" id="WP_188478651.1">
    <property type="nucleotide sequence ID" value="NZ_BMFJ01000002.1"/>
</dbReference>
<organism evidence="2 3">
    <name type="scientific">Primorskyibacter flagellatus</name>
    <dbReference type="NCBI Taxonomy" id="1387277"/>
    <lineage>
        <taxon>Bacteria</taxon>
        <taxon>Pseudomonadati</taxon>
        <taxon>Pseudomonadota</taxon>
        <taxon>Alphaproteobacteria</taxon>
        <taxon>Rhodobacterales</taxon>
        <taxon>Roseobacteraceae</taxon>
        <taxon>Primorskyibacter</taxon>
    </lineage>
</organism>
<evidence type="ECO:0000313" key="2">
    <source>
        <dbReference type="EMBL" id="GGE40365.1"/>
    </source>
</evidence>
<accession>A0A917AB40</accession>
<protein>
    <submittedName>
        <fullName evidence="2">Uncharacterized protein</fullName>
    </submittedName>
</protein>
<keyword evidence="1" id="KW-0732">Signal</keyword>
<comment type="caution">
    <text evidence="2">The sequence shown here is derived from an EMBL/GenBank/DDBJ whole genome shotgun (WGS) entry which is preliminary data.</text>
</comment>
<sequence length="190" mass="19581">MRAGASLALLLAAAHPAAAQQTDYLPRCVAQFLQQCDAAITAPQGYLDAVQGRGEGRMLDVAVTTDSQAQVVSVMEPVDMAAGAGIVEQVTFGNAANGPFILCHVMCTGYDRADAAAMNGILTAAIAENAPAAHVVGGELPNSVQAQMNNLSGNFLYIVTGWASDPDLIMHATAWDGEIQLSAVGLPAKD</sequence>
<dbReference type="EMBL" id="BMFJ01000002">
    <property type="protein sequence ID" value="GGE40365.1"/>
    <property type="molecule type" value="Genomic_DNA"/>
</dbReference>
<gene>
    <name evidence="2" type="ORF">GCM10011360_30020</name>
</gene>
<evidence type="ECO:0000313" key="3">
    <source>
        <dbReference type="Proteomes" id="UP000612855"/>
    </source>
</evidence>
<name>A0A917AB40_9RHOB</name>
<feature type="chain" id="PRO_5037356729" evidence="1">
    <location>
        <begin position="20"/>
        <end position="190"/>
    </location>
</feature>